<comment type="caution">
    <text evidence="2">The sequence shown here is derived from an EMBL/GenBank/DDBJ whole genome shotgun (WGS) entry which is preliminary data.</text>
</comment>
<dbReference type="SUPFAM" id="SSF54292">
    <property type="entry name" value="2Fe-2S ferredoxin-like"/>
    <property type="match status" value="1"/>
</dbReference>
<dbReference type="EMBL" id="JAUEDK010000016">
    <property type="protein sequence ID" value="MDN0075389.1"/>
    <property type="molecule type" value="Genomic_DNA"/>
</dbReference>
<dbReference type="PROSITE" id="PS51085">
    <property type="entry name" value="2FE2S_FER_2"/>
    <property type="match status" value="1"/>
</dbReference>
<dbReference type="Pfam" id="PF00111">
    <property type="entry name" value="Fer2"/>
    <property type="match status" value="1"/>
</dbReference>
<evidence type="ECO:0000259" key="1">
    <source>
        <dbReference type="PROSITE" id="PS51085"/>
    </source>
</evidence>
<organism evidence="2 3">
    <name type="scientific">Crenobacter oryzisoli</name>
    <dbReference type="NCBI Taxonomy" id="3056844"/>
    <lineage>
        <taxon>Bacteria</taxon>
        <taxon>Pseudomonadati</taxon>
        <taxon>Pseudomonadota</taxon>
        <taxon>Betaproteobacteria</taxon>
        <taxon>Neisseriales</taxon>
        <taxon>Neisseriaceae</taxon>
        <taxon>Crenobacter</taxon>
    </lineage>
</organism>
<dbReference type="InterPro" id="IPR006058">
    <property type="entry name" value="2Fe2S_fd_BS"/>
</dbReference>
<reference evidence="2" key="1">
    <citation type="submission" date="2023-06" db="EMBL/GenBank/DDBJ databases">
        <authorList>
            <person name="Zhang S."/>
        </authorList>
    </citation>
    <scope>NUCLEOTIDE SEQUENCE</scope>
    <source>
        <strain evidence="2">SG2303</strain>
    </source>
</reference>
<gene>
    <name evidence="2" type="ORF">QU481_10850</name>
</gene>
<evidence type="ECO:0000313" key="2">
    <source>
        <dbReference type="EMBL" id="MDN0075389.1"/>
    </source>
</evidence>
<dbReference type="InterPro" id="IPR001041">
    <property type="entry name" value="2Fe-2S_ferredoxin-type"/>
</dbReference>
<dbReference type="InterPro" id="IPR036010">
    <property type="entry name" value="2Fe-2S_ferredoxin-like_sf"/>
</dbReference>
<dbReference type="CDD" id="cd00207">
    <property type="entry name" value="fer2"/>
    <property type="match status" value="1"/>
</dbReference>
<dbReference type="InterPro" id="IPR012675">
    <property type="entry name" value="Beta-grasp_dom_sf"/>
</dbReference>
<proteinExistence type="predicted"/>
<protein>
    <submittedName>
        <fullName evidence="2">2Fe-2S iron-sulfur cluster binding domain-containing protein</fullName>
    </submittedName>
</protein>
<keyword evidence="3" id="KW-1185">Reference proteome</keyword>
<sequence>MPTVRFIRSADLVVVAEVEAESGDNLTDLARFHEVPMPWRCGQGTCGTCLVRLEHDGQLQPLAMRGIERNVLKRIHGIDAVEVDDSPQTPRLACHVTVGDVPLTVWLDPHSMA</sequence>
<dbReference type="RefSeq" id="WP_289829997.1">
    <property type="nucleotide sequence ID" value="NZ_JAUEDK010000016.1"/>
</dbReference>
<dbReference type="PROSITE" id="PS00197">
    <property type="entry name" value="2FE2S_FER_1"/>
    <property type="match status" value="1"/>
</dbReference>
<dbReference type="Proteomes" id="UP001168540">
    <property type="component" value="Unassembled WGS sequence"/>
</dbReference>
<feature type="domain" description="2Fe-2S ferredoxin-type" evidence="1">
    <location>
        <begin position="2"/>
        <end position="111"/>
    </location>
</feature>
<name>A0ABT7XNM3_9NEIS</name>
<evidence type="ECO:0000313" key="3">
    <source>
        <dbReference type="Proteomes" id="UP001168540"/>
    </source>
</evidence>
<dbReference type="Gene3D" id="3.10.20.30">
    <property type="match status" value="1"/>
</dbReference>
<accession>A0ABT7XNM3</accession>